<evidence type="ECO:0000313" key="3">
    <source>
        <dbReference type="Proteomes" id="UP000253083"/>
    </source>
</evidence>
<evidence type="ECO:0000256" key="1">
    <source>
        <dbReference type="SAM" id="Phobius"/>
    </source>
</evidence>
<name>A0A395JEZ9_9GAMM</name>
<feature type="transmembrane region" description="Helical" evidence="1">
    <location>
        <begin position="56"/>
        <end position="79"/>
    </location>
</feature>
<dbReference type="EMBL" id="QNRT01000010">
    <property type="protein sequence ID" value="RBP47122.1"/>
    <property type="molecule type" value="Genomic_DNA"/>
</dbReference>
<organism evidence="2 3">
    <name type="scientific">Arenicella xantha</name>
    <dbReference type="NCBI Taxonomy" id="644221"/>
    <lineage>
        <taxon>Bacteria</taxon>
        <taxon>Pseudomonadati</taxon>
        <taxon>Pseudomonadota</taxon>
        <taxon>Gammaproteobacteria</taxon>
        <taxon>Arenicellales</taxon>
        <taxon>Arenicellaceae</taxon>
        <taxon>Arenicella</taxon>
    </lineage>
</organism>
<feature type="transmembrane region" description="Helical" evidence="1">
    <location>
        <begin position="31"/>
        <end position="50"/>
    </location>
</feature>
<keyword evidence="3" id="KW-1185">Reference proteome</keyword>
<keyword evidence="1" id="KW-0472">Membrane</keyword>
<keyword evidence="1" id="KW-1133">Transmembrane helix</keyword>
<gene>
    <name evidence="2" type="ORF">DFR28_11085</name>
</gene>
<sequence>MSRNKYYLNLKVNTLGSRIVKVNSHTASESLTVHIILLIVTGFLTFTAYNSGEIEFMYIGLVITALFLLIVVVDIYFVISYHITKSDQTESEESP</sequence>
<reference evidence="2 3" key="1">
    <citation type="submission" date="2018-06" db="EMBL/GenBank/DDBJ databases">
        <title>Genomic Encyclopedia of Type Strains, Phase IV (KMG-IV): sequencing the most valuable type-strain genomes for metagenomic binning, comparative biology and taxonomic classification.</title>
        <authorList>
            <person name="Goeker M."/>
        </authorList>
    </citation>
    <scope>NUCLEOTIDE SEQUENCE [LARGE SCALE GENOMIC DNA]</scope>
    <source>
        <strain evidence="2 3">DSM 24032</strain>
    </source>
</reference>
<comment type="caution">
    <text evidence="2">The sequence shown here is derived from an EMBL/GenBank/DDBJ whole genome shotgun (WGS) entry which is preliminary data.</text>
</comment>
<proteinExistence type="predicted"/>
<dbReference type="AlphaFoldDB" id="A0A395JEZ9"/>
<dbReference type="Proteomes" id="UP000253083">
    <property type="component" value="Unassembled WGS sequence"/>
</dbReference>
<evidence type="ECO:0000313" key="2">
    <source>
        <dbReference type="EMBL" id="RBP47122.1"/>
    </source>
</evidence>
<protein>
    <submittedName>
        <fullName evidence="2">Uncharacterized protein</fullName>
    </submittedName>
</protein>
<dbReference type="InParanoid" id="A0A395JEZ9"/>
<keyword evidence="1" id="KW-0812">Transmembrane</keyword>
<accession>A0A395JEZ9</accession>